<comment type="caution">
    <text evidence="1">The sequence shown here is derived from an EMBL/GenBank/DDBJ whole genome shotgun (WGS) entry which is preliminary data.</text>
</comment>
<organism evidence="1 2">
    <name type="scientific">Corchorus capsularis</name>
    <name type="common">Jute</name>
    <dbReference type="NCBI Taxonomy" id="210143"/>
    <lineage>
        <taxon>Eukaryota</taxon>
        <taxon>Viridiplantae</taxon>
        <taxon>Streptophyta</taxon>
        <taxon>Embryophyta</taxon>
        <taxon>Tracheophyta</taxon>
        <taxon>Spermatophyta</taxon>
        <taxon>Magnoliopsida</taxon>
        <taxon>eudicotyledons</taxon>
        <taxon>Gunneridae</taxon>
        <taxon>Pentapetalae</taxon>
        <taxon>rosids</taxon>
        <taxon>malvids</taxon>
        <taxon>Malvales</taxon>
        <taxon>Malvaceae</taxon>
        <taxon>Grewioideae</taxon>
        <taxon>Apeibeae</taxon>
        <taxon>Corchorus</taxon>
    </lineage>
</organism>
<dbReference type="Proteomes" id="UP000188268">
    <property type="component" value="Unassembled WGS sequence"/>
</dbReference>
<evidence type="ECO:0000313" key="1">
    <source>
        <dbReference type="EMBL" id="OMO52331.1"/>
    </source>
</evidence>
<gene>
    <name evidence="1" type="ORF">CCACVL1_29265</name>
</gene>
<proteinExistence type="predicted"/>
<dbReference type="Gramene" id="OMO52331">
    <property type="protein sequence ID" value="OMO52331"/>
    <property type="gene ID" value="CCACVL1_29265"/>
</dbReference>
<dbReference type="AlphaFoldDB" id="A0A1R3G2L1"/>
<name>A0A1R3G2L1_COCAP</name>
<keyword evidence="2" id="KW-1185">Reference proteome</keyword>
<reference evidence="1 2" key="1">
    <citation type="submission" date="2013-09" db="EMBL/GenBank/DDBJ databases">
        <title>Corchorus capsularis genome sequencing.</title>
        <authorList>
            <person name="Alam M."/>
            <person name="Haque M.S."/>
            <person name="Islam M.S."/>
            <person name="Emdad E.M."/>
            <person name="Islam M.M."/>
            <person name="Ahmed B."/>
            <person name="Halim A."/>
            <person name="Hossen Q.M.M."/>
            <person name="Hossain M.Z."/>
            <person name="Ahmed R."/>
            <person name="Khan M.M."/>
            <person name="Islam R."/>
            <person name="Rashid M.M."/>
            <person name="Khan S.A."/>
            <person name="Rahman M.S."/>
            <person name="Alam M."/>
        </authorList>
    </citation>
    <scope>NUCLEOTIDE SEQUENCE [LARGE SCALE GENOMIC DNA]</scope>
    <source>
        <strain evidence="2">cv. CVL-1</strain>
        <tissue evidence="1">Whole seedling</tissue>
    </source>
</reference>
<accession>A0A1R3G2L1</accession>
<protein>
    <submittedName>
        <fullName evidence="1">Uncharacterized protein</fullName>
    </submittedName>
</protein>
<evidence type="ECO:0000313" key="2">
    <source>
        <dbReference type="Proteomes" id="UP000188268"/>
    </source>
</evidence>
<sequence length="30" mass="3043">MAFKLHLLEASGAAAAMLRSPGVESAVSKV</sequence>
<dbReference type="EMBL" id="AWWV01015527">
    <property type="protein sequence ID" value="OMO52331.1"/>
    <property type="molecule type" value="Genomic_DNA"/>
</dbReference>